<dbReference type="EMBL" id="CABPSK010000002">
    <property type="protein sequence ID" value="VVE20481.1"/>
    <property type="molecule type" value="Genomic_DNA"/>
</dbReference>
<reference evidence="6 7" key="1">
    <citation type="submission" date="2019-08" db="EMBL/GenBank/DDBJ databases">
        <authorList>
            <person name="Peeters C."/>
        </authorList>
    </citation>
    <scope>NUCLEOTIDE SEQUENCE [LARGE SCALE GENOMIC DNA]</scope>
    <source>
        <strain evidence="6 7">LMG 31114</strain>
    </source>
</reference>
<dbReference type="InterPro" id="IPR036390">
    <property type="entry name" value="WH_DNA-bd_sf"/>
</dbReference>
<feature type="domain" description="HTH lysR-type" evidence="5">
    <location>
        <begin position="49"/>
        <end position="106"/>
    </location>
</feature>
<dbReference type="GO" id="GO:0006351">
    <property type="term" value="P:DNA-templated transcription"/>
    <property type="evidence" value="ECO:0007669"/>
    <property type="project" value="TreeGrafter"/>
</dbReference>
<keyword evidence="3" id="KW-0238">DNA-binding</keyword>
<dbReference type="SUPFAM" id="SSF46785">
    <property type="entry name" value="Winged helix' DNA-binding domain"/>
    <property type="match status" value="1"/>
</dbReference>
<evidence type="ECO:0000256" key="1">
    <source>
        <dbReference type="ARBA" id="ARBA00009437"/>
    </source>
</evidence>
<dbReference type="Pfam" id="PF00126">
    <property type="entry name" value="HTH_1"/>
    <property type="match status" value="1"/>
</dbReference>
<evidence type="ECO:0000256" key="2">
    <source>
        <dbReference type="ARBA" id="ARBA00023015"/>
    </source>
</evidence>
<dbReference type="FunFam" id="1.10.10.10:FF:000038">
    <property type="entry name" value="Glycine cleavage system transcriptional activator"/>
    <property type="match status" value="1"/>
</dbReference>
<organism evidence="6 7">
    <name type="scientific">Pandoraea pneumonica</name>
    <dbReference type="NCBI Taxonomy" id="2508299"/>
    <lineage>
        <taxon>Bacteria</taxon>
        <taxon>Pseudomonadati</taxon>
        <taxon>Pseudomonadota</taxon>
        <taxon>Betaproteobacteria</taxon>
        <taxon>Burkholderiales</taxon>
        <taxon>Burkholderiaceae</taxon>
        <taxon>Pandoraea</taxon>
    </lineage>
</organism>
<dbReference type="InterPro" id="IPR000847">
    <property type="entry name" value="LysR_HTH_N"/>
</dbReference>
<keyword evidence="4" id="KW-0804">Transcription</keyword>
<evidence type="ECO:0000313" key="7">
    <source>
        <dbReference type="Proteomes" id="UP000366945"/>
    </source>
</evidence>
<dbReference type="InterPro" id="IPR036388">
    <property type="entry name" value="WH-like_DNA-bd_sf"/>
</dbReference>
<dbReference type="Gene3D" id="1.10.10.10">
    <property type="entry name" value="Winged helix-like DNA-binding domain superfamily/Winged helix DNA-binding domain"/>
    <property type="match status" value="1"/>
</dbReference>
<dbReference type="InterPro" id="IPR005119">
    <property type="entry name" value="LysR_subst-bd"/>
</dbReference>
<dbReference type="OrthoDB" id="9178397at2"/>
<sequence length="372" mass="41626">MVGVHLSHQQTIFSASDVCISECVIDQHRRGNLVSSLSNLVRHMSYRLPPLLALRAFEASTRHLSFTKAGEELHLTQGAISRQIRLLESFLGQKLFVRLTRKIEMTPAGREYFRSIQQALDIISMATHRAVRDTHRVVTLDVLPTLATCWLMPRLAQFTEAHRDIEVRLISSIDPVNLHSEKVDVAIRVGKVPGQRYDRRAPRIDLDMTENWKDVYVEPLFPDILVPVVSPHLMDAVGAINAPADLLQYRLINTASRRHAWPDWLALHGLRVPDDANPLDFGHFFITLQAVKDGKGVALVPKAVLENYEGRDELVVPPLGEVTSAGAYHLLMREGAQEDGAVRSLCDWLAGEASRLRCEMDQPTVVAADVPA</sequence>
<dbReference type="AlphaFoldDB" id="A0A5E4W7U8"/>
<dbReference type="SUPFAM" id="SSF53850">
    <property type="entry name" value="Periplasmic binding protein-like II"/>
    <property type="match status" value="1"/>
</dbReference>
<evidence type="ECO:0000256" key="3">
    <source>
        <dbReference type="ARBA" id="ARBA00023125"/>
    </source>
</evidence>
<dbReference type="PANTHER" id="PTHR30537">
    <property type="entry name" value="HTH-TYPE TRANSCRIPTIONAL REGULATOR"/>
    <property type="match status" value="1"/>
</dbReference>
<proteinExistence type="inferred from homology"/>
<dbReference type="Pfam" id="PF03466">
    <property type="entry name" value="LysR_substrate"/>
    <property type="match status" value="1"/>
</dbReference>
<evidence type="ECO:0000313" key="6">
    <source>
        <dbReference type="EMBL" id="VVE20481.1"/>
    </source>
</evidence>
<comment type="similarity">
    <text evidence="1">Belongs to the LysR transcriptional regulatory family.</text>
</comment>
<keyword evidence="7" id="KW-1185">Reference proteome</keyword>
<dbReference type="GO" id="GO:0003700">
    <property type="term" value="F:DNA-binding transcription factor activity"/>
    <property type="evidence" value="ECO:0007669"/>
    <property type="project" value="InterPro"/>
</dbReference>
<dbReference type="GO" id="GO:0043565">
    <property type="term" value="F:sequence-specific DNA binding"/>
    <property type="evidence" value="ECO:0007669"/>
    <property type="project" value="TreeGrafter"/>
</dbReference>
<evidence type="ECO:0000259" key="5">
    <source>
        <dbReference type="PROSITE" id="PS50931"/>
    </source>
</evidence>
<dbReference type="PROSITE" id="PS50931">
    <property type="entry name" value="HTH_LYSR"/>
    <property type="match status" value="1"/>
</dbReference>
<gene>
    <name evidence="6" type="primary">gcvA_3</name>
    <name evidence="6" type="ORF">PPN31114_03123</name>
</gene>
<accession>A0A5E4W7U8</accession>
<keyword evidence="2" id="KW-0805">Transcription regulation</keyword>
<dbReference type="PRINTS" id="PR00039">
    <property type="entry name" value="HTHLYSR"/>
</dbReference>
<dbReference type="PANTHER" id="PTHR30537:SF74">
    <property type="entry name" value="HTH-TYPE TRANSCRIPTIONAL REGULATOR TRPI"/>
    <property type="match status" value="1"/>
</dbReference>
<evidence type="ECO:0000256" key="4">
    <source>
        <dbReference type="ARBA" id="ARBA00023163"/>
    </source>
</evidence>
<name>A0A5E4W7U8_9BURK</name>
<dbReference type="Proteomes" id="UP000366945">
    <property type="component" value="Unassembled WGS sequence"/>
</dbReference>
<protein>
    <submittedName>
        <fullName evidence="6">Glycine cleavage system transcriptional activator</fullName>
    </submittedName>
</protein>
<dbReference type="Gene3D" id="3.40.190.10">
    <property type="entry name" value="Periplasmic binding protein-like II"/>
    <property type="match status" value="2"/>
</dbReference>
<dbReference type="InterPro" id="IPR058163">
    <property type="entry name" value="LysR-type_TF_proteobact-type"/>
</dbReference>
<dbReference type="CDD" id="cd08432">
    <property type="entry name" value="PBP2_GcdR_TrpI_HvrB_AmpR_like"/>
    <property type="match status" value="1"/>
</dbReference>